<reference evidence="2" key="1">
    <citation type="submission" date="2018-02" db="EMBL/GenBank/DDBJ databases">
        <authorList>
            <person name="Cohen D.B."/>
            <person name="Kent A.D."/>
        </authorList>
    </citation>
    <scope>NUCLEOTIDE SEQUENCE</scope>
</reference>
<sequence length="345" mass="39522">MQLSDCQELPRFGRNLDRKTAPRHGKTLRWPLFAGPYLSDPSSTSRKFETLRKKVLQACQGHQDHRKLTSGAMSTVCGKTDENKEIMLEIRHVFPRRGRLCAQILPYSLQVDPQVQNFKKEDTCSHNMQLSDRQDHPRFGLNLDRKMALRWPLFAGPYLSDPSSTSRKSETLREKVSQAFQGHQDHRKPTSRDMSTVHGKTDENKKKRAGNLTRFSFRIDAFAHRVFPTHYELICKFKTLRKAATPATTCNSRFTSNISHLAEIFAEKMQKNNSDTPTSGSHNFSAQTPICKNLISLESRLLNISNGITHDPFWTLEGPQKLPRKSGKKLYRHTNRGRFAGSATW</sequence>
<accession>A0A2N9FHR7</accession>
<organism evidence="2">
    <name type="scientific">Fagus sylvatica</name>
    <name type="common">Beechnut</name>
    <dbReference type="NCBI Taxonomy" id="28930"/>
    <lineage>
        <taxon>Eukaryota</taxon>
        <taxon>Viridiplantae</taxon>
        <taxon>Streptophyta</taxon>
        <taxon>Embryophyta</taxon>
        <taxon>Tracheophyta</taxon>
        <taxon>Spermatophyta</taxon>
        <taxon>Magnoliopsida</taxon>
        <taxon>eudicotyledons</taxon>
        <taxon>Gunneridae</taxon>
        <taxon>Pentapetalae</taxon>
        <taxon>rosids</taxon>
        <taxon>fabids</taxon>
        <taxon>Fagales</taxon>
        <taxon>Fagaceae</taxon>
        <taxon>Fagus</taxon>
    </lineage>
</organism>
<feature type="region of interest" description="Disordered" evidence="1">
    <location>
        <begin position="160"/>
        <end position="206"/>
    </location>
</feature>
<dbReference type="AlphaFoldDB" id="A0A2N9FHR7"/>
<feature type="compositionally biased region" description="Basic and acidic residues" evidence="1">
    <location>
        <begin position="167"/>
        <end position="176"/>
    </location>
</feature>
<protein>
    <submittedName>
        <fullName evidence="2">Uncharacterized protein</fullName>
    </submittedName>
</protein>
<dbReference type="EMBL" id="OIVN01000873">
    <property type="protein sequence ID" value="SPC86733.1"/>
    <property type="molecule type" value="Genomic_DNA"/>
</dbReference>
<evidence type="ECO:0000256" key="1">
    <source>
        <dbReference type="SAM" id="MobiDB-lite"/>
    </source>
</evidence>
<evidence type="ECO:0000313" key="2">
    <source>
        <dbReference type="EMBL" id="SPC86733.1"/>
    </source>
</evidence>
<proteinExistence type="predicted"/>
<name>A0A2N9FHR7_FAGSY</name>
<gene>
    <name evidence="2" type="ORF">FSB_LOCUS14615</name>
</gene>